<gene>
    <name evidence="1" type="ORF">GON04_00535</name>
</gene>
<evidence type="ECO:0008006" key="3">
    <source>
        <dbReference type="Google" id="ProtNLM"/>
    </source>
</evidence>
<dbReference type="Proteomes" id="UP000469385">
    <property type="component" value="Unassembled WGS sequence"/>
</dbReference>
<keyword evidence="2" id="KW-1185">Reference proteome</keyword>
<dbReference type="InterPro" id="IPR052894">
    <property type="entry name" value="AsmA-related"/>
</dbReference>
<protein>
    <recommendedName>
        <fullName evidence="3">AsmA family protein</fullName>
    </recommendedName>
</protein>
<reference evidence="1 2" key="1">
    <citation type="submission" date="2019-12" db="EMBL/GenBank/DDBJ databases">
        <authorList>
            <person name="Huq M.A."/>
        </authorList>
    </citation>
    <scope>NUCLEOTIDE SEQUENCE [LARGE SCALE GENOMIC DNA]</scope>
    <source>
        <strain evidence="1 2">MAH-25</strain>
    </source>
</reference>
<organism evidence="1 2">
    <name type="scientific">Ramlibacter pinisoli</name>
    <dbReference type="NCBI Taxonomy" id="2682844"/>
    <lineage>
        <taxon>Bacteria</taxon>
        <taxon>Pseudomonadati</taxon>
        <taxon>Pseudomonadota</taxon>
        <taxon>Betaproteobacteria</taxon>
        <taxon>Burkholderiales</taxon>
        <taxon>Comamonadaceae</taxon>
        <taxon>Ramlibacter</taxon>
    </lineage>
</organism>
<sequence length="397" mass="41521">MRKSVKWLLVGVFGFVVLLVVALAGLSRWAGSDDFRTMAQQRASTALGVPVQLGRIELTLWPKPGVALRDVHIATRPALTLEQLDARPMWLSLLVGRPVLDALVLRNAVLPQGGLLALVANLQKGAAKSPSATPPPLPRRILLEKVSWIDTAGQKLTVDAEVAFEHGPLPELARFDVVAGRYAGAKAVLERQAEAWQLRAEIGGGTITGPLRLQPQKGGGWRLSGDIVTDKVEVSALTAPSRTMTGRVEARTSLQADFREASELADMLRSQTRFTVRHAVLHGIDLAQAVRTLGISRGGQTALDTLTGSVVTQGKVVHLNNLVASSGLLSATGNVTLAADRTLDGKVTAALGGALGVPLKVAGTLDAPSVSPTGVALPAAADLGSRIGGGIKGLFGK</sequence>
<dbReference type="PANTHER" id="PTHR30441">
    <property type="entry name" value="DUF748 DOMAIN-CONTAINING PROTEIN"/>
    <property type="match status" value="1"/>
</dbReference>
<dbReference type="EMBL" id="WSEL01000002">
    <property type="protein sequence ID" value="MVQ27916.1"/>
    <property type="molecule type" value="Genomic_DNA"/>
</dbReference>
<dbReference type="RefSeq" id="WP_157396056.1">
    <property type="nucleotide sequence ID" value="NZ_WSEL01000002.1"/>
</dbReference>
<dbReference type="GO" id="GO:0005886">
    <property type="term" value="C:plasma membrane"/>
    <property type="evidence" value="ECO:0007669"/>
    <property type="project" value="TreeGrafter"/>
</dbReference>
<dbReference type="PANTHER" id="PTHR30441:SF4">
    <property type="entry name" value="PROTEIN ASMA"/>
    <property type="match status" value="1"/>
</dbReference>
<dbReference type="GO" id="GO:0090313">
    <property type="term" value="P:regulation of protein targeting to membrane"/>
    <property type="evidence" value="ECO:0007669"/>
    <property type="project" value="TreeGrafter"/>
</dbReference>
<evidence type="ECO:0000313" key="1">
    <source>
        <dbReference type="EMBL" id="MVQ27916.1"/>
    </source>
</evidence>
<proteinExistence type="predicted"/>
<comment type="caution">
    <text evidence="1">The sequence shown here is derived from an EMBL/GenBank/DDBJ whole genome shotgun (WGS) entry which is preliminary data.</text>
</comment>
<name>A0A6N8INW2_9BURK</name>
<dbReference type="AlphaFoldDB" id="A0A6N8INW2"/>
<evidence type="ECO:0000313" key="2">
    <source>
        <dbReference type="Proteomes" id="UP000469385"/>
    </source>
</evidence>
<accession>A0A6N8INW2</accession>